<evidence type="ECO:0000313" key="2">
    <source>
        <dbReference type="Proteomes" id="UP000735302"/>
    </source>
</evidence>
<sequence length="111" mass="12207">MCVEVSQHEKRLRKLPEEFSQRSFETGVLGGRYKEQMVRVFSKLFVAAAVCRPVLRTLSEKRVPFCMRRAASSPGDPHCGRSIVATAHPQACIPAGPQQPTVIDTAVASVL</sequence>
<name>A0AAV4AVL7_9GAST</name>
<gene>
    <name evidence="1" type="ORF">PoB_004165100</name>
</gene>
<protein>
    <submittedName>
        <fullName evidence="1">Uncharacterized protein</fullName>
    </submittedName>
</protein>
<comment type="caution">
    <text evidence="1">The sequence shown here is derived from an EMBL/GenBank/DDBJ whole genome shotgun (WGS) entry which is preliminary data.</text>
</comment>
<reference evidence="1 2" key="1">
    <citation type="journal article" date="2021" name="Elife">
        <title>Chloroplast acquisition without the gene transfer in kleptoplastic sea slugs, Plakobranchus ocellatus.</title>
        <authorList>
            <person name="Maeda T."/>
            <person name="Takahashi S."/>
            <person name="Yoshida T."/>
            <person name="Shimamura S."/>
            <person name="Takaki Y."/>
            <person name="Nagai Y."/>
            <person name="Toyoda A."/>
            <person name="Suzuki Y."/>
            <person name="Arimoto A."/>
            <person name="Ishii H."/>
            <person name="Satoh N."/>
            <person name="Nishiyama T."/>
            <person name="Hasebe M."/>
            <person name="Maruyama T."/>
            <person name="Minagawa J."/>
            <person name="Obokata J."/>
            <person name="Shigenobu S."/>
        </authorList>
    </citation>
    <scope>NUCLEOTIDE SEQUENCE [LARGE SCALE GENOMIC DNA]</scope>
</reference>
<evidence type="ECO:0000313" key="1">
    <source>
        <dbReference type="EMBL" id="GFO15146.1"/>
    </source>
</evidence>
<organism evidence="1 2">
    <name type="scientific">Plakobranchus ocellatus</name>
    <dbReference type="NCBI Taxonomy" id="259542"/>
    <lineage>
        <taxon>Eukaryota</taxon>
        <taxon>Metazoa</taxon>
        <taxon>Spiralia</taxon>
        <taxon>Lophotrochozoa</taxon>
        <taxon>Mollusca</taxon>
        <taxon>Gastropoda</taxon>
        <taxon>Heterobranchia</taxon>
        <taxon>Euthyneura</taxon>
        <taxon>Panpulmonata</taxon>
        <taxon>Sacoglossa</taxon>
        <taxon>Placobranchoidea</taxon>
        <taxon>Plakobranchidae</taxon>
        <taxon>Plakobranchus</taxon>
    </lineage>
</organism>
<keyword evidence="2" id="KW-1185">Reference proteome</keyword>
<accession>A0AAV4AVL7</accession>
<dbReference type="AlphaFoldDB" id="A0AAV4AVL7"/>
<dbReference type="Proteomes" id="UP000735302">
    <property type="component" value="Unassembled WGS sequence"/>
</dbReference>
<dbReference type="EMBL" id="BLXT01004603">
    <property type="protein sequence ID" value="GFO15146.1"/>
    <property type="molecule type" value="Genomic_DNA"/>
</dbReference>
<proteinExistence type="predicted"/>